<dbReference type="Gene3D" id="1.10.260.40">
    <property type="entry name" value="lambda repressor-like DNA-binding domains"/>
    <property type="match status" value="1"/>
</dbReference>
<evidence type="ECO:0000256" key="1">
    <source>
        <dbReference type="SAM" id="MobiDB-lite"/>
    </source>
</evidence>
<reference evidence="3 4" key="1">
    <citation type="submission" date="2019-07" db="EMBL/GenBank/DDBJ databases">
        <title>Genomic Encyclopedia of Archaeal and Bacterial Type Strains, Phase II (KMG-II): from individual species to whole genera.</title>
        <authorList>
            <person name="Goeker M."/>
        </authorList>
    </citation>
    <scope>NUCLEOTIDE SEQUENCE [LARGE SCALE GENOMIC DNA]</scope>
    <source>
        <strain evidence="3 4">ATCC BAA-1139</strain>
    </source>
</reference>
<dbReference type="InterPro" id="IPR010982">
    <property type="entry name" value="Lambda_DNA-bd_dom_sf"/>
</dbReference>
<protein>
    <submittedName>
        <fullName evidence="3">Helix-turn-helix protein</fullName>
    </submittedName>
</protein>
<dbReference type="Pfam" id="PF13560">
    <property type="entry name" value="HTH_31"/>
    <property type="match status" value="1"/>
</dbReference>
<feature type="region of interest" description="Disordered" evidence="1">
    <location>
        <begin position="90"/>
        <end position="109"/>
    </location>
</feature>
<dbReference type="SMART" id="SM00530">
    <property type="entry name" value="HTH_XRE"/>
    <property type="match status" value="1"/>
</dbReference>
<evidence type="ECO:0000313" key="3">
    <source>
        <dbReference type="EMBL" id="TWJ33425.1"/>
    </source>
</evidence>
<comment type="caution">
    <text evidence="3">The sequence shown here is derived from an EMBL/GenBank/DDBJ whole genome shotgun (WGS) entry which is preliminary data.</text>
</comment>
<sequence length="109" mass="12189">MNLYAMTDAAIEKEVGRRLKELRLRKNLTQVELAAAVSVARATIERLENGNGKISTLIAVLRELGQLDNFDLLIPDQPVSPLVLAERLGRQRERAGKKRAPKQAAETDW</sequence>
<gene>
    <name evidence="3" type="ORF">JN12_00099</name>
</gene>
<feature type="domain" description="HTH cro/C1-type" evidence="2">
    <location>
        <begin position="19"/>
        <end position="70"/>
    </location>
</feature>
<dbReference type="AlphaFoldDB" id="A0A562WS63"/>
<dbReference type="Proteomes" id="UP000319449">
    <property type="component" value="Unassembled WGS sequence"/>
</dbReference>
<dbReference type="EMBL" id="VLLN01000001">
    <property type="protein sequence ID" value="TWJ33425.1"/>
    <property type="molecule type" value="Genomic_DNA"/>
</dbReference>
<name>A0A562WS63_9BACT</name>
<proteinExistence type="predicted"/>
<dbReference type="InterPro" id="IPR001387">
    <property type="entry name" value="Cro/C1-type_HTH"/>
</dbReference>
<organism evidence="3 4">
    <name type="scientific">Geobacter argillaceus</name>
    <dbReference type="NCBI Taxonomy" id="345631"/>
    <lineage>
        <taxon>Bacteria</taxon>
        <taxon>Pseudomonadati</taxon>
        <taxon>Thermodesulfobacteriota</taxon>
        <taxon>Desulfuromonadia</taxon>
        <taxon>Geobacterales</taxon>
        <taxon>Geobacteraceae</taxon>
        <taxon>Geobacter</taxon>
    </lineage>
</organism>
<evidence type="ECO:0000259" key="2">
    <source>
        <dbReference type="PROSITE" id="PS50943"/>
    </source>
</evidence>
<dbReference type="SUPFAM" id="SSF47413">
    <property type="entry name" value="lambda repressor-like DNA-binding domains"/>
    <property type="match status" value="1"/>
</dbReference>
<dbReference type="OrthoDB" id="5593110at2"/>
<dbReference type="GO" id="GO:0003677">
    <property type="term" value="F:DNA binding"/>
    <property type="evidence" value="ECO:0007669"/>
    <property type="project" value="InterPro"/>
</dbReference>
<accession>A0A562WS63</accession>
<keyword evidence="4" id="KW-1185">Reference proteome</keyword>
<dbReference type="RefSeq" id="WP_145016998.1">
    <property type="nucleotide sequence ID" value="NZ_VLLN01000001.1"/>
</dbReference>
<dbReference type="PROSITE" id="PS50943">
    <property type="entry name" value="HTH_CROC1"/>
    <property type="match status" value="1"/>
</dbReference>
<evidence type="ECO:0000313" key="4">
    <source>
        <dbReference type="Proteomes" id="UP000319449"/>
    </source>
</evidence>
<dbReference type="CDD" id="cd00093">
    <property type="entry name" value="HTH_XRE"/>
    <property type="match status" value="1"/>
</dbReference>